<organism evidence="3">
    <name type="scientific">viral metagenome</name>
    <dbReference type="NCBI Taxonomy" id="1070528"/>
    <lineage>
        <taxon>unclassified sequences</taxon>
        <taxon>metagenomes</taxon>
        <taxon>organismal metagenomes</taxon>
    </lineage>
</organism>
<feature type="region of interest" description="Disordered" evidence="1">
    <location>
        <begin position="1"/>
        <end position="80"/>
    </location>
</feature>
<evidence type="ECO:0000256" key="2">
    <source>
        <dbReference type="SAM" id="Phobius"/>
    </source>
</evidence>
<keyword evidence="2" id="KW-0472">Membrane</keyword>
<feature type="compositionally biased region" description="Low complexity" evidence="1">
    <location>
        <begin position="32"/>
        <end position="49"/>
    </location>
</feature>
<protein>
    <submittedName>
        <fullName evidence="3">Uncharacterized protein</fullName>
    </submittedName>
</protein>
<sequence>MQTTLKQQQQQQHKRTLRANQRTLRARPTIQPPKQNQNQNQNPNQNPNKMVSHVQDIIKNLHNSGSGSDSESDSDTEVAPMMQKQFQTEPVFNHNMYAAANSADLSARMNPAPAKEGFASNTLANAVPKQYPQYMPSVFQGSSSDSHDDSKGLMLQKLDHIISLLEEQHDEKTDHVTEELILYCFLGVFIIFIVDSFARAGKYVR</sequence>
<evidence type="ECO:0000256" key="1">
    <source>
        <dbReference type="SAM" id="MobiDB-lite"/>
    </source>
</evidence>
<dbReference type="EMBL" id="MN740635">
    <property type="protein sequence ID" value="QHU36357.1"/>
    <property type="molecule type" value="Genomic_DNA"/>
</dbReference>
<evidence type="ECO:0000313" key="3">
    <source>
        <dbReference type="EMBL" id="QHU36357.1"/>
    </source>
</evidence>
<name>A0A6C0M090_9ZZZZ</name>
<feature type="transmembrane region" description="Helical" evidence="2">
    <location>
        <begin position="180"/>
        <end position="198"/>
    </location>
</feature>
<accession>A0A6C0M090</accession>
<dbReference type="AlphaFoldDB" id="A0A6C0M090"/>
<proteinExistence type="predicted"/>
<keyword evidence="2" id="KW-1133">Transmembrane helix</keyword>
<reference evidence="3" key="1">
    <citation type="journal article" date="2020" name="Nature">
        <title>Giant virus diversity and host interactions through global metagenomics.</title>
        <authorList>
            <person name="Schulz F."/>
            <person name="Roux S."/>
            <person name="Paez-Espino D."/>
            <person name="Jungbluth S."/>
            <person name="Walsh D.A."/>
            <person name="Denef V.J."/>
            <person name="McMahon K.D."/>
            <person name="Konstantinidis K.T."/>
            <person name="Eloe-Fadrosh E.A."/>
            <person name="Kyrpides N.C."/>
            <person name="Woyke T."/>
        </authorList>
    </citation>
    <scope>NUCLEOTIDE SEQUENCE</scope>
    <source>
        <strain evidence="3">GVMAG-S-1035124-57</strain>
    </source>
</reference>
<keyword evidence="2" id="KW-0812">Transmembrane</keyword>